<evidence type="ECO:0000313" key="1">
    <source>
        <dbReference type="EMBL" id="EJD41412.1"/>
    </source>
</evidence>
<dbReference type="InParanoid" id="J0WYT8"/>
<sequence length="61" mass="6667">MDAGCVDTIISEHILAEAGSASAAVLNKRAGQQLWRVRVARGKTRIFAHPARSSIQRYHHG</sequence>
<evidence type="ECO:0000313" key="2">
    <source>
        <dbReference type="Proteomes" id="UP000006514"/>
    </source>
</evidence>
<dbReference type="EMBL" id="JH687793">
    <property type="protein sequence ID" value="EJD41412.1"/>
    <property type="molecule type" value="Genomic_DNA"/>
</dbReference>
<protein>
    <submittedName>
        <fullName evidence="1">Uncharacterized protein</fullName>
    </submittedName>
</protein>
<dbReference type="KEGG" id="adl:AURDEDRAFT_169575"/>
<keyword evidence="2" id="KW-1185">Reference proteome</keyword>
<accession>J0WYT8</accession>
<gene>
    <name evidence="1" type="ORF">AURDEDRAFT_169575</name>
</gene>
<dbReference type="Proteomes" id="UP000006514">
    <property type="component" value="Unassembled WGS sequence"/>
</dbReference>
<organism evidence="1 2">
    <name type="scientific">Auricularia subglabra (strain TFB-10046 / SS5)</name>
    <name type="common">White-rot fungus</name>
    <name type="synonym">Auricularia delicata (strain TFB10046)</name>
    <dbReference type="NCBI Taxonomy" id="717982"/>
    <lineage>
        <taxon>Eukaryota</taxon>
        <taxon>Fungi</taxon>
        <taxon>Dikarya</taxon>
        <taxon>Basidiomycota</taxon>
        <taxon>Agaricomycotina</taxon>
        <taxon>Agaricomycetes</taxon>
        <taxon>Auriculariales</taxon>
        <taxon>Auriculariaceae</taxon>
        <taxon>Auricularia</taxon>
    </lineage>
</organism>
<dbReference type="AlphaFoldDB" id="J0WYT8"/>
<proteinExistence type="predicted"/>
<reference evidence="2" key="1">
    <citation type="journal article" date="2012" name="Science">
        <title>The Paleozoic origin of enzymatic lignin decomposition reconstructed from 31 fungal genomes.</title>
        <authorList>
            <person name="Floudas D."/>
            <person name="Binder M."/>
            <person name="Riley R."/>
            <person name="Barry K."/>
            <person name="Blanchette R.A."/>
            <person name="Henrissat B."/>
            <person name="Martinez A.T."/>
            <person name="Otillar R."/>
            <person name="Spatafora J.W."/>
            <person name="Yadav J.S."/>
            <person name="Aerts A."/>
            <person name="Benoit I."/>
            <person name="Boyd A."/>
            <person name="Carlson A."/>
            <person name="Copeland A."/>
            <person name="Coutinho P.M."/>
            <person name="de Vries R.P."/>
            <person name="Ferreira P."/>
            <person name="Findley K."/>
            <person name="Foster B."/>
            <person name="Gaskell J."/>
            <person name="Glotzer D."/>
            <person name="Gorecki P."/>
            <person name="Heitman J."/>
            <person name="Hesse C."/>
            <person name="Hori C."/>
            <person name="Igarashi K."/>
            <person name="Jurgens J.A."/>
            <person name="Kallen N."/>
            <person name="Kersten P."/>
            <person name="Kohler A."/>
            <person name="Kuees U."/>
            <person name="Kumar T.K.A."/>
            <person name="Kuo A."/>
            <person name="LaButti K."/>
            <person name="Larrondo L.F."/>
            <person name="Lindquist E."/>
            <person name="Ling A."/>
            <person name="Lombard V."/>
            <person name="Lucas S."/>
            <person name="Lundell T."/>
            <person name="Martin R."/>
            <person name="McLaughlin D.J."/>
            <person name="Morgenstern I."/>
            <person name="Morin E."/>
            <person name="Murat C."/>
            <person name="Nagy L.G."/>
            <person name="Nolan M."/>
            <person name="Ohm R.A."/>
            <person name="Patyshakuliyeva A."/>
            <person name="Rokas A."/>
            <person name="Ruiz-Duenas F.J."/>
            <person name="Sabat G."/>
            <person name="Salamov A."/>
            <person name="Samejima M."/>
            <person name="Schmutz J."/>
            <person name="Slot J.C."/>
            <person name="St John F."/>
            <person name="Stenlid J."/>
            <person name="Sun H."/>
            <person name="Sun S."/>
            <person name="Syed K."/>
            <person name="Tsang A."/>
            <person name="Wiebenga A."/>
            <person name="Young D."/>
            <person name="Pisabarro A."/>
            <person name="Eastwood D.C."/>
            <person name="Martin F."/>
            <person name="Cullen D."/>
            <person name="Grigoriev I.V."/>
            <person name="Hibbett D.S."/>
        </authorList>
    </citation>
    <scope>NUCLEOTIDE SEQUENCE [LARGE SCALE GENOMIC DNA]</scope>
    <source>
        <strain evidence="2">TFB10046</strain>
    </source>
</reference>
<name>J0WYT8_AURST</name>